<organism evidence="1 2">
    <name type="scientific">Dendrobium chrysotoxum</name>
    <name type="common">Orchid</name>
    <dbReference type="NCBI Taxonomy" id="161865"/>
    <lineage>
        <taxon>Eukaryota</taxon>
        <taxon>Viridiplantae</taxon>
        <taxon>Streptophyta</taxon>
        <taxon>Embryophyta</taxon>
        <taxon>Tracheophyta</taxon>
        <taxon>Spermatophyta</taxon>
        <taxon>Magnoliopsida</taxon>
        <taxon>Liliopsida</taxon>
        <taxon>Asparagales</taxon>
        <taxon>Orchidaceae</taxon>
        <taxon>Epidendroideae</taxon>
        <taxon>Malaxideae</taxon>
        <taxon>Dendrobiinae</taxon>
        <taxon>Dendrobium</taxon>
    </lineage>
</organism>
<dbReference type="Proteomes" id="UP000775213">
    <property type="component" value="Unassembled WGS sequence"/>
</dbReference>
<reference evidence="1 2" key="1">
    <citation type="journal article" date="2021" name="Hortic Res">
        <title>Chromosome-scale assembly of the Dendrobium chrysotoxum genome enhances the understanding of orchid evolution.</title>
        <authorList>
            <person name="Zhang Y."/>
            <person name="Zhang G.Q."/>
            <person name="Zhang D."/>
            <person name="Liu X.D."/>
            <person name="Xu X.Y."/>
            <person name="Sun W.H."/>
            <person name="Yu X."/>
            <person name="Zhu X."/>
            <person name="Wang Z.W."/>
            <person name="Zhao X."/>
            <person name="Zhong W.Y."/>
            <person name="Chen H."/>
            <person name="Yin W.L."/>
            <person name="Huang T."/>
            <person name="Niu S.C."/>
            <person name="Liu Z.J."/>
        </authorList>
    </citation>
    <scope>NUCLEOTIDE SEQUENCE [LARGE SCALE GENOMIC DNA]</scope>
    <source>
        <strain evidence="1">Lindl</strain>
    </source>
</reference>
<name>A0AAV7HE13_DENCH</name>
<proteinExistence type="predicted"/>
<sequence length="438" mass="47264">MNADVYINVLIDNFISAEKVCGSLIFRGNYSVRSSDRSERKCAEVSYSEEIILCGHLIVRRILFGLLGIGHRALNLEDVLLISPSLTMTCSSMSLSSSSSFIFNVAIFVIWHLGPEAELHSLSFASRLVQFIVTPFSLKPTAFVRRALMLVGSSVTWPPAIAARACSKKRTCTTTRRGSISYKSISLATLSIELCEAEDDRRPFSCPSKSTWSADLDRRLSPPLVFFLSGLVGGLRPCSMNSSTMVITTSTSYRISSPSVKDAIRRSLTLASSNCTPALLARSNFEVEEAFNMFAALRSFSKKLQETEPFSIGSKITIFSRSRVGENAGGESVDAPAGDLEILAEGRKLPRVLQGEERVLPTLKDAGLEERLELSGEIAAVDGVGHEEVFGGTAQGNEVERADGDGDAVAEFCAKLEGVGAAGDVGEIDCGRRMGGVF</sequence>
<dbReference type="EMBL" id="JAGFBR010000005">
    <property type="protein sequence ID" value="KAH0467201.1"/>
    <property type="molecule type" value="Genomic_DNA"/>
</dbReference>
<evidence type="ECO:0000313" key="2">
    <source>
        <dbReference type="Proteomes" id="UP000775213"/>
    </source>
</evidence>
<evidence type="ECO:0000313" key="1">
    <source>
        <dbReference type="EMBL" id="KAH0467201.1"/>
    </source>
</evidence>
<keyword evidence="2" id="KW-1185">Reference proteome</keyword>
<protein>
    <submittedName>
        <fullName evidence="1">Uncharacterized protein</fullName>
    </submittedName>
</protein>
<comment type="caution">
    <text evidence="1">The sequence shown here is derived from an EMBL/GenBank/DDBJ whole genome shotgun (WGS) entry which is preliminary data.</text>
</comment>
<gene>
    <name evidence="1" type="ORF">IEQ34_004439</name>
</gene>
<dbReference type="AlphaFoldDB" id="A0AAV7HE13"/>
<accession>A0AAV7HE13</accession>